<feature type="binding site" evidence="16">
    <location>
        <begin position="35"/>
        <end position="37"/>
    </location>
    <ligand>
        <name>GTP</name>
        <dbReference type="ChEBI" id="CHEBI:37565"/>
    </ligand>
</feature>
<dbReference type="PANTHER" id="PTHR34848">
    <property type="match status" value="1"/>
</dbReference>
<evidence type="ECO:0000256" key="7">
    <source>
        <dbReference type="ARBA" id="ARBA00007490"/>
    </source>
</evidence>
<dbReference type="InterPro" id="IPR003203">
    <property type="entry name" value="CobU/CobP"/>
</dbReference>
<keyword evidence="8 14" id="KW-0169">Cobalamin biosynthesis</keyword>
<feature type="active site" description="GMP-histidine intermediate" evidence="15">
    <location>
        <position position="51"/>
    </location>
</feature>
<dbReference type="Pfam" id="PF02283">
    <property type="entry name" value="CobU"/>
    <property type="match status" value="1"/>
</dbReference>
<dbReference type="SUPFAM" id="SSF52540">
    <property type="entry name" value="P-loop containing nucleoside triphosphate hydrolases"/>
    <property type="match status" value="1"/>
</dbReference>
<keyword evidence="12 14" id="KW-0067">ATP-binding</keyword>
<keyword evidence="13 14" id="KW-0342">GTP-binding</keyword>
<evidence type="ECO:0000256" key="10">
    <source>
        <dbReference type="ARBA" id="ARBA00022741"/>
    </source>
</evidence>
<dbReference type="GO" id="GO:0009236">
    <property type="term" value="P:cobalamin biosynthetic process"/>
    <property type="evidence" value="ECO:0007669"/>
    <property type="project" value="UniProtKB-UniRule"/>
</dbReference>
<comment type="pathway">
    <text evidence="5 14">Cofactor biosynthesis; adenosylcobalamin biosynthesis; adenosylcobalamin from cob(II)yrinate a,c-diamide: step 6/7.</text>
</comment>
<dbReference type="STRING" id="517719.SAMN05421762_1125"/>
<evidence type="ECO:0000313" key="18">
    <source>
        <dbReference type="Proteomes" id="UP000231644"/>
    </source>
</evidence>
<evidence type="ECO:0000256" key="12">
    <source>
        <dbReference type="ARBA" id="ARBA00022840"/>
    </source>
</evidence>
<dbReference type="UniPathway" id="UPA00148">
    <property type="reaction ID" value="UER00236"/>
</dbReference>
<evidence type="ECO:0000256" key="2">
    <source>
        <dbReference type="ARBA" id="ARBA00000711"/>
    </source>
</evidence>
<comment type="catalytic activity">
    <reaction evidence="1 14">
        <text>adenosylcob(III)inamide + ATP = adenosylcob(III)inamide phosphate + ADP + H(+)</text>
        <dbReference type="Rhea" id="RHEA:15769"/>
        <dbReference type="ChEBI" id="CHEBI:2480"/>
        <dbReference type="ChEBI" id="CHEBI:15378"/>
        <dbReference type="ChEBI" id="CHEBI:30616"/>
        <dbReference type="ChEBI" id="CHEBI:58502"/>
        <dbReference type="ChEBI" id="CHEBI:456216"/>
        <dbReference type="EC" id="2.7.1.156"/>
    </reaction>
</comment>
<keyword evidence="18" id="KW-1185">Reference proteome</keyword>
<evidence type="ECO:0000256" key="13">
    <source>
        <dbReference type="ARBA" id="ARBA00023134"/>
    </source>
</evidence>
<evidence type="ECO:0000256" key="16">
    <source>
        <dbReference type="PIRSR" id="PIRSR006135-2"/>
    </source>
</evidence>
<dbReference type="EC" id="2.7.1.156" evidence="14"/>
<dbReference type="AlphaFoldDB" id="A0A1I1JPH8"/>
<comment type="pathway">
    <text evidence="6 14">Cofactor biosynthesis; adenosylcobalamin biosynthesis; adenosylcobalamin from cob(II)yrinate a,c-diamide: step 5/7.</text>
</comment>
<keyword evidence="11 14" id="KW-0418">Kinase</keyword>
<comment type="catalytic activity">
    <reaction evidence="3">
        <text>adenosylcob(III)inamide + GTP = adenosylcob(III)inamide phosphate + GDP + H(+)</text>
        <dbReference type="Rhea" id="RHEA:15765"/>
        <dbReference type="ChEBI" id="CHEBI:2480"/>
        <dbReference type="ChEBI" id="CHEBI:15378"/>
        <dbReference type="ChEBI" id="CHEBI:37565"/>
        <dbReference type="ChEBI" id="CHEBI:58189"/>
        <dbReference type="ChEBI" id="CHEBI:58502"/>
        <dbReference type="EC" id="2.7.1.156"/>
    </reaction>
</comment>
<dbReference type="NCBIfam" id="NF004469">
    <property type="entry name" value="PRK05800.1"/>
    <property type="match status" value="1"/>
</dbReference>
<evidence type="ECO:0000256" key="14">
    <source>
        <dbReference type="PIRNR" id="PIRNR006135"/>
    </source>
</evidence>
<evidence type="ECO:0000256" key="5">
    <source>
        <dbReference type="ARBA" id="ARBA00004692"/>
    </source>
</evidence>
<evidence type="ECO:0000256" key="15">
    <source>
        <dbReference type="PIRSR" id="PIRSR006135-1"/>
    </source>
</evidence>
<accession>A0A1I1JPH8</accession>
<keyword evidence="17" id="KW-0548">Nucleotidyltransferase</keyword>
<dbReference type="Proteomes" id="UP000231644">
    <property type="component" value="Unassembled WGS sequence"/>
</dbReference>
<dbReference type="GO" id="GO:0005525">
    <property type="term" value="F:GTP binding"/>
    <property type="evidence" value="ECO:0007669"/>
    <property type="project" value="UniProtKB-UniRule"/>
</dbReference>
<feature type="binding site" evidence="16">
    <location>
        <position position="84"/>
    </location>
    <ligand>
        <name>GTP</name>
        <dbReference type="ChEBI" id="CHEBI:37565"/>
    </ligand>
</feature>
<name>A0A1I1JPH8_9RHOB</name>
<comment type="catalytic activity">
    <reaction evidence="2 14">
        <text>adenosylcob(III)inamide phosphate + GTP + H(+) = adenosylcob(III)inamide-GDP + diphosphate</text>
        <dbReference type="Rhea" id="RHEA:22712"/>
        <dbReference type="ChEBI" id="CHEBI:15378"/>
        <dbReference type="ChEBI" id="CHEBI:33019"/>
        <dbReference type="ChEBI" id="CHEBI:37565"/>
        <dbReference type="ChEBI" id="CHEBI:58502"/>
        <dbReference type="ChEBI" id="CHEBI:60487"/>
        <dbReference type="EC" id="2.7.7.62"/>
    </reaction>
</comment>
<keyword evidence="10 14" id="KW-0547">Nucleotide-binding</keyword>
<dbReference type="InterPro" id="IPR027417">
    <property type="entry name" value="P-loop_NTPase"/>
</dbReference>
<comment type="similarity">
    <text evidence="7 14">Belongs to the CobU/CobP family.</text>
</comment>
<dbReference type="EMBL" id="FOLX01000001">
    <property type="protein sequence ID" value="SFC50081.1"/>
    <property type="molecule type" value="Genomic_DNA"/>
</dbReference>
<dbReference type="GO" id="GO:0043752">
    <property type="term" value="F:adenosylcobinamide kinase activity"/>
    <property type="evidence" value="ECO:0007669"/>
    <property type="project" value="UniProtKB-EC"/>
</dbReference>
<dbReference type="OrthoDB" id="9788370at2"/>
<dbReference type="GO" id="GO:0008820">
    <property type="term" value="F:cobinamide phosphate guanylyltransferase activity"/>
    <property type="evidence" value="ECO:0007669"/>
    <property type="project" value="UniProtKB-UniRule"/>
</dbReference>
<organism evidence="17 18">
    <name type="scientific">Pseudooceanicola nitratireducens</name>
    <dbReference type="NCBI Taxonomy" id="517719"/>
    <lineage>
        <taxon>Bacteria</taxon>
        <taxon>Pseudomonadati</taxon>
        <taxon>Pseudomonadota</taxon>
        <taxon>Alphaproteobacteria</taxon>
        <taxon>Rhodobacterales</taxon>
        <taxon>Paracoccaceae</taxon>
        <taxon>Pseudooceanicola</taxon>
    </lineage>
</organism>
<evidence type="ECO:0000256" key="11">
    <source>
        <dbReference type="ARBA" id="ARBA00022777"/>
    </source>
</evidence>
<feature type="binding site" evidence="16">
    <location>
        <position position="63"/>
    </location>
    <ligand>
        <name>GTP</name>
        <dbReference type="ChEBI" id="CHEBI:37565"/>
    </ligand>
</feature>
<dbReference type="CDD" id="cd00544">
    <property type="entry name" value="CobU"/>
    <property type="match status" value="1"/>
</dbReference>
<evidence type="ECO:0000256" key="3">
    <source>
        <dbReference type="ARBA" id="ARBA00001522"/>
    </source>
</evidence>
<dbReference type="Gene3D" id="3.40.50.300">
    <property type="entry name" value="P-loop containing nucleotide triphosphate hydrolases"/>
    <property type="match status" value="1"/>
</dbReference>
<protein>
    <recommendedName>
        <fullName evidence="14">Bifunctional adenosylcobalamin biosynthesis protein</fullName>
        <ecNumber evidence="14">2.7.1.156</ecNumber>
        <ecNumber evidence="14">2.7.7.62</ecNumber>
    </recommendedName>
</protein>
<gene>
    <name evidence="17" type="ORF">SAMN05421762_1125</name>
</gene>
<keyword evidence="9 14" id="KW-0808">Transferase</keyword>
<evidence type="ECO:0000256" key="4">
    <source>
        <dbReference type="ARBA" id="ARBA00003889"/>
    </source>
</evidence>
<reference evidence="17 18" key="1">
    <citation type="submission" date="2016-10" db="EMBL/GenBank/DDBJ databases">
        <authorList>
            <person name="de Groot N.N."/>
        </authorList>
    </citation>
    <scope>NUCLEOTIDE SEQUENCE [LARGE SCALE GENOMIC DNA]</scope>
    <source>
        <strain evidence="17 18">DSM 29619</strain>
    </source>
</reference>
<evidence type="ECO:0000256" key="6">
    <source>
        <dbReference type="ARBA" id="ARBA00005159"/>
    </source>
</evidence>
<dbReference type="RefSeq" id="WP_093452958.1">
    <property type="nucleotide sequence ID" value="NZ_FNZG01000003.1"/>
</dbReference>
<dbReference type="PANTHER" id="PTHR34848:SF1">
    <property type="entry name" value="BIFUNCTIONAL ADENOSYLCOBALAMIN BIOSYNTHESIS PROTEIN COBU"/>
    <property type="match status" value="1"/>
</dbReference>
<evidence type="ECO:0000256" key="9">
    <source>
        <dbReference type="ARBA" id="ARBA00022679"/>
    </source>
</evidence>
<dbReference type="EC" id="2.7.7.62" evidence="14"/>
<evidence type="ECO:0000256" key="8">
    <source>
        <dbReference type="ARBA" id="ARBA00022573"/>
    </source>
</evidence>
<evidence type="ECO:0000256" key="1">
    <source>
        <dbReference type="ARBA" id="ARBA00000312"/>
    </source>
</evidence>
<comment type="function">
    <text evidence="4 14">Catalyzes ATP-dependent phosphorylation of adenosylcobinamide and addition of GMP to adenosylcobinamide phosphate.</text>
</comment>
<dbReference type="GO" id="GO:0005524">
    <property type="term" value="F:ATP binding"/>
    <property type="evidence" value="ECO:0007669"/>
    <property type="project" value="UniProtKB-UniRule"/>
</dbReference>
<feature type="binding site" evidence="16">
    <location>
        <begin position="10"/>
        <end position="17"/>
    </location>
    <ligand>
        <name>GTP</name>
        <dbReference type="ChEBI" id="CHEBI:37565"/>
    </ligand>
</feature>
<sequence>MTQKVTMVLGGAASGKSAFAEGIVTDQGLPRIYLATSQAFDDEMREKIADHVAARGSGWTTIEEPLDLPGALRRISPGHAVLVDCLTLWLTNLILAERDPVAATDDLIAALDVCPAPVTFVTNEVGQGIVPEHALSRRFRNAQGRLNIRIAARADTVIQVVAGLPNLLKGSLT</sequence>
<dbReference type="PIRSF" id="PIRSF006135">
    <property type="entry name" value="CobU"/>
    <property type="match status" value="1"/>
</dbReference>
<proteinExistence type="inferred from homology"/>
<evidence type="ECO:0000313" key="17">
    <source>
        <dbReference type="EMBL" id="SFC50081.1"/>
    </source>
</evidence>